<dbReference type="InterPro" id="IPR012328">
    <property type="entry name" value="Chalcone/stilbene_synt_C"/>
</dbReference>
<evidence type="ECO:0000313" key="6">
    <source>
        <dbReference type="Proteomes" id="UP000008022"/>
    </source>
</evidence>
<sequence length="451" mass="50232">MAAENGHRVSGIAAIMGIGKAVPAHVFPQKSFPDYYFDISNSNHMVDLKAKFTKISASEESLSLAVLSPSPLITITQAKCAYRSASGKNMRTMIEKRHLYTSDDLLRSTPSITAYNSTSLTLRQELANHGEVVPGTRDAVVSELREEGIVFTLHRDVPRQIGDSIGRLVERALLRQQQPANASIGAADAAAPDLNGMFWVVHAGGREILDRMESKLGLGKEKLEASRAVMAQYGNTRSSCVVLVMEEMRRRSEERGLRTAGEGLDMGMLVGFGPGLTVETIGEKWAKHRRILNPVFQLEKLKLMLPVFSACCEELISRYLPTENNRKMYQMNKEIESILRGMIGKRMQAMKEGESTKDDLLGILLESNTRHMEVNGQSNQGLTIKDIMEECKLFYFAGADTTSVLLTWIMLLLSMHPEWQDRAREEILGLFGKNKPDYDGLSRLKIADHGQ</sequence>
<evidence type="ECO:0000313" key="5">
    <source>
        <dbReference type="EnsemblPlants" id="ORUFI01G24560.2"/>
    </source>
</evidence>
<dbReference type="PANTHER" id="PTHR11877">
    <property type="entry name" value="HYDROXYMETHYLGLUTARYL-COA SYNTHASE"/>
    <property type="match status" value="1"/>
</dbReference>
<dbReference type="Gene3D" id="1.10.630.10">
    <property type="entry name" value="Cytochrome P450"/>
    <property type="match status" value="2"/>
</dbReference>
<organism evidence="5 6">
    <name type="scientific">Oryza rufipogon</name>
    <name type="common">Brownbeard rice</name>
    <name type="synonym">Asian wild rice</name>
    <dbReference type="NCBI Taxonomy" id="4529"/>
    <lineage>
        <taxon>Eukaryota</taxon>
        <taxon>Viridiplantae</taxon>
        <taxon>Streptophyta</taxon>
        <taxon>Embryophyta</taxon>
        <taxon>Tracheophyta</taxon>
        <taxon>Spermatophyta</taxon>
        <taxon>Magnoliopsida</taxon>
        <taxon>Liliopsida</taxon>
        <taxon>Poales</taxon>
        <taxon>Poaceae</taxon>
        <taxon>BOP clade</taxon>
        <taxon>Oryzoideae</taxon>
        <taxon>Oryzeae</taxon>
        <taxon>Oryzinae</taxon>
        <taxon>Oryza</taxon>
    </lineage>
</organism>
<dbReference type="GO" id="GO:0030639">
    <property type="term" value="P:polyketide biosynthetic process"/>
    <property type="evidence" value="ECO:0007669"/>
    <property type="project" value="TreeGrafter"/>
</dbReference>
<protein>
    <recommendedName>
        <fullName evidence="7">Chalcone/stilbene synthase N-terminal domain-containing protein</fullName>
    </recommendedName>
</protein>
<dbReference type="GO" id="GO:0005506">
    <property type="term" value="F:iron ion binding"/>
    <property type="evidence" value="ECO:0007669"/>
    <property type="project" value="InterPro"/>
</dbReference>
<accession>A0A0E0MYX8</accession>
<reference evidence="6" key="1">
    <citation type="submission" date="2013-06" db="EMBL/GenBank/DDBJ databases">
        <authorList>
            <person name="Zhao Q."/>
        </authorList>
    </citation>
    <scope>NUCLEOTIDE SEQUENCE</scope>
    <source>
        <strain evidence="6">cv. W1943</strain>
    </source>
</reference>
<evidence type="ECO:0000256" key="2">
    <source>
        <dbReference type="RuleBase" id="RU003633"/>
    </source>
</evidence>
<dbReference type="Gene3D" id="3.40.47.10">
    <property type="match status" value="2"/>
</dbReference>
<dbReference type="GO" id="GO:0016705">
    <property type="term" value="F:oxidoreductase activity, acting on paired donors, with incorporation or reduction of molecular oxygen"/>
    <property type="evidence" value="ECO:0007669"/>
    <property type="project" value="InterPro"/>
</dbReference>
<proteinExistence type="inferred from homology"/>
<dbReference type="GO" id="GO:0016747">
    <property type="term" value="F:acyltransferase activity, transferring groups other than amino-acyl groups"/>
    <property type="evidence" value="ECO:0007669"/>
    <property type="project" value="InterPro"/>
</dbReference>
<dbReference type="GO" id="GO:0004497">
    <property type="term" value="F:monooxygenase activity"/>
    <property type="evidence" value="ECO:0007669"/>
    <property type="project" value="InterPro"/>
</dbReference>
<evidence type="ECO:0008006" key="7">
    <source>
        <dbReference type="Google" id="ProtNLM"/>
    </source>
</evidence>
<feature type="domain" description="Chalcone/stilbene synthase C-terminal" evidence="4">
    <location>
        <begin position="131"/>
        <end position="281"/>
    </location>
</feature>
<dbReference type="Gramene" id="ORUFI01G24560.2">
    <property type="protein sequence ID" value="ORUFI01G24560.2"/>
    <property type="gene ID" value="ORUFI01G24560"/>
</dbReference>
<dbReference type="FunFam" id="3.40.47.10:FF:000014">
    <property type="entry name" value="Chalcone synthase 1"/>
    <property type="match status" value="1"/>
</dbReference>
<dbReference type="SUPFAM" id="SSF53901">
    <property type="entry name" value="Thiolase-like"/>
    <property type="match status" value="2"/>
</dbReference>
<dbReference type="InterPro" id="IPR011141">
    <property type="entry name" value="Polyketide_synthase_type-III"/>
</dbReference>
<reference evidence="5" key="2">
    <citation type="submission" date="2015-06" db="UniProtKB">
        <authorList>
            <consortium name="EnsemblPlants"/>
        </authorList>
    </citation>
    <scope>IDENTIFICATION</scope>
</reference>
<dbReference type="EnsemblPlants" id="ORUFI01G24560.2">
    <property type="protein sequence ID" value="ORUFI01G24560.2"/>
    <property type="gene ID" value="ORUFI01G24560"/>
</dbReference>
<dbReference type="GO" id="GO:0020037">
    <property type="term" value="F:heme binding"/>
    <property type="evidence" value="ECO:0007669"/>
    <property type="project" value="InterPro"/>
</dbReference>
<keyword evidence="2" id="KW-0808">Transferase</keyword>
<dbReference type="Pfam" id="PF02797">
    <property type="entry name" value="Chal_sti_synt_C"/>
    <property type="match status" value="1"/>
</dbReference>
<evidence type="ECO:0000256" key="1">
    <source>
        <dbReference type="ARBA" id="ARBA00005531"/>
    </source>
</evidence>
<feature type="domain" description="Chalcone/stilbene synthase N-terminal" evidence="3">
    <location>
        <begin position="5"/>
        <end position="56"/>
    </location>
</feature>
<keyword evidence="6" id="KW-1185">Reference proteome</keyword>
<dbReference type="SUPFAM" id="SSF48264">
    <property type="entry name" value="Cytochrome P450"/>
    <property type="match status" value="1"/>
</dbReference>
<name>A0A0E0MYX8_ORYRU</name>
<dbReference type="InterPro" id="IPR001128">
    <property type="entry name" value="Cyt_P450"/>
</dbReference>
<evidence type="ECO:0000259" key="3">
    <source>
        <dbReference type="Pfam" id="PF00195"/>
    </source>
</evidence>
<dbReference type="PANTHER" id="PTHR11877:SF79">
    <property type="entry name" value="OS04G0304600 PROTEIN"/>
    <property type="match status" value="1"/>
</dbReference>
<dbReference type="InterPro" id="IPR036396">
    <property type="entry name" value="Cyt_P450_sf"/>
</dbReference>
<dbReference type="Proteomes" id="UP000008022">
    <property type="component" value="Unassembled WGS sequence"/>
</dbReference>
<dbReference type="AlphaFoldDB" id="A0A0E0MYX8"/>
<evidence type="ECO:0000259" key="4">
    <source>
        <dbReference type="Pfam" id="PF02797"/>
    </source>
</evidence>
<keyword evidence="2" id="KW-0012">Acyltransferase</keyword>
<dbReference type="Pfam" id="PF00067">
    <property type="entry name" value="p450"/>
    <property type="match status" value="1"/>
</dbReference>
<comment type="similarity">
    <text evidence="1 2">Belongs to the thiolase-like superfamily. Chalcone/stilbene synthases family.</text>
</comment>
<dbReference type="Pfam" id="PF00195">
    <property type="entry name" value="Chal_sti_synt_N"/>
    <property type="match status" value="1"/>
</dbReference>
<dbReference type="InterPro" id="IPR001099">
    <property type="entry name" value="Chalcone/stilbene_synt_N"/>
</dbReference>
<dbReference type="InterPro" id="IPR016039">
    <property type="entry name" value="Thiolase-like"/>
</dbReference>